<dbReference type="InterPro" id="IPR006680">
    <property type="entry name" value="Amidohydro-rel"/>
</dbReference>
<accession>A0A852SMU1</accession>
<dbReference type="EMBL" id="JACCBM010000001">
    <property type="protein sequence ID" value="NYD70129.1"/>
    <property type="molecule type" value="Genomic_DNA"/>
</dbReference>
<evidence type="ECO:0000313" key="2">
    <source>
        <dbReference type="EMBL" id="NYD70129.1"/>
    </source>
</evidence>
<evidence type="ECO:0000313" key="3">
    <source>
        <dbReference type="Proteomes" id="UP000549913"/>
    </source>
</evidence>
<dbReference type="Proteomes" id="UP000549913">
    <property type="component" value="Unassembled WGS sequence"/>
</dbReference>
<keyword evidence="3" id="KW-1185">Reference proteome</keyword>
<name>A0A852SMU1_9MICO</name>
<feature type="domain" description="Amidohydrolase-related" evidence="1">
    <location>
        <begin position="58"/>
        <end position="405"/>
    </location>
</feature>
<protein>
    <submittedName>
        <fullName evidence="2">Imidazolonepropionase-like amidohydrolase</fullName>
    </submittedName>
</protein>
<dbReference type="Gene3D" id="3.20.20.140">
    <property type="entry name" value="Metal-dependent hydrolases"/>
    <property type="match status" value="1"/>
</dbReference>
<dbReference type="InterPro" id="IPR051781">
    <property type="entry name" value="Metallo-dep_Hydrolase"/>
</dbReference>
<reference evidence="2 3" key="1">
    <citation type="submission" date="2020-07" db="EMBL/GenBank/DDBJ databases">
        <title>Sequencing the genomes of 1000 actinobacteria strains.</title>
        <authorList>
            <person name="Klenk H.-P."/>
        </authorList>
    </citation>
    <scope>NUCLEOTIDE SEQUENCE [LARGE SCALE GENOMIC DNA]</scope>
    <source>
        <strain evidence="2 3">DSM 26474</strain>
    </source>
</reference>
<dbReference type="InterPro" id="IPR057744">
    <property type="entry name" value="OTAase-like"/>
</dbReference>
<dbReference type="GO" id="GO:0016810">
    <property type="term" value="F:hydrolase activity, acting on carbon-nitrogen (but not peptide) bonds"/>
    <property type="evidence" value="ECO:0007669"/>
    <property type="project" value="InterPro"/>
</dbReference>
<dbReference type="PANTHER" id="PTHR43135:SF3">
    <property type="entry name" value="ALPHA-D-RIBOSE 1-METHYLPHOSPHONATE 5-TRIPHOSPHATE DIPHOSPHATASE"/>
    <property type="match status" value="1"/>
</dbReference>
<gene>
    <name evidence="2" type="ORF">BJ984_001287</name>
</gene>
<sequence>MNHSLTAELWDGTTARGTVTLDWTVDGVDGTISGLRPADGGTTASALPASALPAGLSIIPGLIDTHVHLVGHAGHGTADFLTWPLTTRPEEQTLHGLANARAALRGGVTTLRDLSADDIQFSLRRALEQGVVEGPRLQAHGMVSMTAGHGDLFIPPAFPLRKPVADGPDECRKLVRHWARAGADGIKIATSGGVLSVGDKSAWRNYTAPEIDAIVDEAHALGLRVAAHAHTEAGIDAAIWHEVDSIEHGTLLSASQAGRIVGLGITVAPTLLINDRIAAGRAGVSAEQAEKAADLVALRDSRMREAADLGVDFVLGTDANGHHVDFGDQMEEVRLMAATFGWSPARALESATSRAAQAIGEEGRLGTLAPGAAADFLVMEGRPWQDLAELDTSRIVAVVSRGRVVAGALPGA</sequence>
<evidence type="ECO:0000259" key="1">
    <source>
        <dbReference type="Pfam" id="PF01979"/>
    </source>
</evidence>
<proteinExistence type="predicted"/>
<dbReference type="Gene3D" id="2.30.40.10">
    <property type="entry name" value="Urease, subunit C, domain 1"/>
    <property type="match status" value="1"/>
</dbReference>
<dbReference type="CDD" id="cd01299">
    <property type="entry name" value="Met_dep_hydrolase_A"/>
    <property type="match status" value="1"/>
</dbReference>
<dbReference type="SUPFAM" id="SSF51338">
    <property type="entry name" value="Composite domain of metallo-dependent hydrolases"/>
    <property type="match status" value="1"/>
</dbReference>
<dbReference type="SUPFAM" id="SSF51556">
    <property type="entry name" value="Metallo-dependent hydrolases"/>
    <property type="match status" value="1"/>
</dbReference>
<comment type="caution">
    <text evidence="2">The sequence shown here is derived from an EMBL/GenBank/DDBJ whole genome shotgun (WGS) entry which is preliminary data.</text>
</comment>
<organism evidence="2 3">
    <name type="scientific">Herbiconiux flava</name>
    <dbReference type="NCBI Taxonomy" id="881268"/>
    <lineage>
        <taxon>Bacteria</taxon>
        <taxon>Bacillati</taxon>
        <taxon>Actinomycetota</taxon>
        <taxon>Actinomycetes</taxon>
        <taxon>Micrococcales</taxon>
        <taxon>Microbacteriaceae</taxon>
        <taxon>Herbiconiux</taxon>
    </lineage>
</organism>
<dbReference type="InterPro" id="IPR032466">
    <property type="entry name" value="Metal_Hydrolase"/>
</dbReference>
<dbReference type="Pfam" id="PF01979">
    <property type="entry name" value="Amidohydro_1"/>
    <property type="match status" value="1"/>
</dbReference>
<dbReference type="PANTHER" id="PTHR43135">
    <property type="entry name" value="ALPHA-D-RIBOSE 1-METHYLPHOSPHONATE 5-TRIPHOSPHATE DIPHOSPHATASE"/>
    <property type="match status" value="1"/>
</dbReference>
<dbReference type="InterPro" id="IPR011059">
    <property type="entry name" value="Metal-dep_hydrolase_composite"/>
</dbReference>
<dbReference type="AlphaFoldDB" id="A0A852SMU1"/>
<dbReference type="RefSeq" id="WP_179547331.1">
    <property type="nucleotide sequence ID" value="NZ_BSEW01000001.1"/>
</dbReference>
<keyword evidence="2" id="KW-0378">Hydrolase</keyword>